<gene>
    <name evidence="10" type="primary">secF</name>
    <name evidence="12" type="ORF">A3F55_01410</name>
</gene>
<dbReference type="GO" id="GO:0005886">
    <property type="term" value="C:plasma membrane"/>
    <property type="evidence" value="ECO:0007669"/>
    <property type="project" value="UniProtKB-SubCell"/>
</dbReference>
<evidence type="ECO:0000256" key="2">
    <source>
        <dbReference type="ARBA" id="ARBA00022448"/>
    </source>
</evidence>
<evidence type="ECO:0000256" key="3">
    <source>
        <dbReference type="ARBA" id="ARBA00022475"/>
    </source>
</evidence>
<dbReference type="Gene3D" id="1.20.1640.10">
    <property type="entry name" value="Multidrug efflux transporter AcrB transmembrane domain"/>
    <property type="match status" value="1"/>
</dbReference>
<dbReference type="EMBL" id="MEWW01000002">
    <property type="protein sequence ID" value="OGC85228.1"/>
    <property type="molecule type" value="Genomic_DNA"/>
</dbReference>
<reference evidence="12 13" key="1">
    <citation type="journal article" date="2016" name="Nat. Commun.">
        <title>Thousands of microbial genomes shed light on interconnected biogeochemical processes in an aquifer system.</title>
        <authorList>
            <person name="Anantharaman K."/>
            <person name="Brown C.T."/>
            <person name="Hug L.A."/>
            <person name="Sharon I."/>
            <person name="Castelle C.J."/>
            <person name="Probst A.J."/>
            <person name="Thomas B.C."/>
            <person name="Singh A."/>
            <person name="Wilkins M.J."/>
            <person name="Karaoz U."/>
            <person name="Brodie E.L."/>
            <person name="Williams K.H."/>
            <person name="Hubbard S.S."/>
            <person name="Banfield J.F."/>
        </authorList>
    </citation>
    <scope>NUCLEOTIDE SEQUENCE [LARGE SCALE GENOMIC DNA]</scope>
</reference>
<feature type="transmembrane region" description="Helical" evidence="10">
    <location>
        <begin position="265"/>
        <end position="292"/>
    </location>
</feature>
<evidence type="ECO:0000256" key="1">
    <source>
        <dbReference type="ARBA" id="ARBA00004651"/>
    </source>
</evidence>
<evidence type="ECO:0000256" key="5">
    <source>
        <dbReference type="ARBA" id="ARBA00022692"/>
    </source>
</evidence>
<feature type="transmembrane region" description="Helical" evidence="10">
    <location>
        <begin position="154"/>
        <end position="180"/>
    </location>
</feature>
<comment type="function">
    <text evidence="10">Part of the Sec protein translocase complex. Interacts with the SecYEG preprotein conducting channel. SecDF uses the proton motive force (PMF) to complete protein translocation after the ATP-dependent function of SecA.</text>
</comment>
<keyword evidence="4" id="KW-0997">Cell inner membrane</keyword>
<feature type="transmembrane region" description="Helical" evidence="10">
    <location>
        <begin position="123"/>
        <end position="142"/>
    </location>
</feature>
<feature type="domain" description="SSD" evidence="11">
    <location>
        <begin position="123"/>
        <end position="291"/>
    </location>
</feature>
<sequence>MDIIRYQKYFFILPAILALLSAGAIGVWGLKVGIDLAGGSLLQVTYPDNRPDATDVRTVASGLSLGEVRVQETGEQAFILRQRDLTNDEHTAFLQALGTLGTVQEDQFTSVGPSLGQELMRKSWIAIALIVVSIILFIAFAFRHVSKPVSSWKYGIVAIVTLMHDILLPVGLFAFLGYTVGAEVDSLFIVALLTILGISINDTIVIFDRIRENLRRNEEARRSEEFEKVVGRSISQTITRSINTSVTVIIVLVALYFLGPEATKNFALTLIVGMIAGTYSSIFLASPLLVAWERWSRKSVQ</sequence>
<evidence type="ECO:0000256" key="9">
    <source>
        <dbReference type="ARBA" id="ARBA00023136"/>
    </source>
</evidence>
<dbReference type="PANTHER" id="PTHR30081:SF8">
    <property type="entry name" value="PROTEIN TRANSLOCASE SUBUNIT SECF"/>
    <property type="match status" value="1"/>
</dbReference>
<name>A0A1F4XUG1_9BACT</name>
<dbReference type="NCBIfam" id="TIGR00916">
    <property type="entry name" value="2A0604s01"/>
    <property type="match status" value="1"/>
</dbReference>
<feature type="transmembrane region" description="Helical" evidence="10">
    <location>
        <begin position="9"/>
        <end position="30"/>
    </location>
</feature>
<evidence type="ECO:0000313" key="12">
    <source>
        <dbReference type="EMBL" id="OGC85228.1"/>
    </source>
</evidence>
<evidence type="ECO:0000256" key="7">
    <source>
        <dbReference type="ARBA" id="ARBA00022989"/>
    </source>
</evidence>
<comment type="subcellular location">
    <subcellularLocation>
        <location evidence="1 10">Cell membrane</location>
        <topology evidence="1 10">Multi-pass membrane protein</topology>
    </subcellularLocation>
</comment>
<dbReference type="GO" id="GO:0065002">
    <property type="term" value="P:intracellular protein transmembrane transport"/>
    <property type="evidence" value="ECO:0007669"/>
    <property type="project" value="UniProtKB-UniRule"/>
</dbReference>
<dbReference type="GO" id="GO:0043952">
    <property type="term" value="P:protein transport by the Sec complex"/>
    <property type="evidence" value="ECO:0007669"/>
    <property type="project" value="UniProtKB-UniRule"/>
</dbReference>
<organism evidence="12 13">
    <name type="scientific">Candidatus Adlerbacteria bacterium RIFCSPHIGHO2_12_FULL_53_18</name>
    <dbReference type="NCBI Taxonomy" id="1797242"/>
    <lineage>
        <taxon>Bacteria</taxon>
        <taxon>Candidatus Adleribacteriota</taxon>
    </lineage>
</organism>
<evidence type="ECO:0000259" key="11">
    <source>
        <dbReference type="PROSITE" id="PS50156"/>
    </source>
</evidence>
<accession>A0A1F4XUG1</accession>
<dbReference type="InterPro" id="IPR022813">
    <property type="entry name" value="SecD/SecF_arch_bac"/>
</dbReference>
<dbReference type="GO" id="GO:0006605">
    <property type="term" value="P:protein targeting"/>
    <property type="evidence" value="ECO:0007669"/>
    <property type="project" value="UniProtKB-UniRule"/>
</dbReference>
<dbReference type="Proteomes" id="UP000178091">
    <property type="component" value="Unassembled WGS sequence"/>
</dbReference>
<dbReference type="HAMAP" id="MF_01464_B">
    <property type="entry name" value="SecF_B"/>
    <property type="match status" value="1"/>
</dbReference>
<comment type="similarity">
    <text evidence="10">Belongs to the SecD/SecF family. SecF subfamily.</text>
</comment>
<evidence type="ECO:0000313" key="13">
    <source>
        <dbReference type="Proteomes" id="UP000178091"/>
    </source>
</evidence>
<comment type="subunit">
    <text evidence="10">Forms a complex with SecD. Part of the essential Sec protein translocation apparatus which comprises SecA, SecYEG and auxiliary proteins SecDF. Other proteins may also be involved.</text>
</comment>
<dbReference type="InterPro" id="IPR000731">
    <property type="entry name" value="SSD"/>
</dbReference>
<dbReference type="InterPro" id="IPR005665">
    <property type="entry name" value="SecF_bac"/>
</dbReference>
<dbReference type="GO" id="GO:0015450">
    <property type="term" value="F:protein-transporting ATPase activity"/>
    <property type="evidence" value="ECO:0007669"/>
    <property type="project" value="InterPro"/>
</dbReference>
<dbReference type="PROSITE" id="PS50156">
    <property type="entry name" value="SSD"/>
    <property type="match status" value="1"/>
</dbReference>
<comment type="caution">
    <text evidence="12">The sequence shown here is derived from an EMBL/GenBank/DDBJ whole genome shotgun (WGS) entry which is preliminary data.</text>
</comment>
<dbReference type="InterPro" id="IPR055344">
    <property type="entry name" value="SecD_SecF_C_bact"/>
</dbReference>
<dbReference type="Pfam" id="PF02355">
    <property type="entry name" value="SecD_SecF_C"/>
    <property type="match status" value="1"/>
</dbReference>
<dbReference type="SUPFAM" id="SSF82866">
    <property type="entry name" value="Multidrug efflux transporter AcrB transmembrane domain"/>
    <property type="match status" value="1"/>
</dbReference>
<dbReference type="InterPro" id="IPR048634">
    <property type="entry name" value="SecD_SecF_C"/>
</dbReference>
<keyword evidence="9 10" id="KW-0472">Membrane</keyword>
<keyword evidence="3 10" id="KW-1003">Cell membrane</keyword>
<feature type="transmembrane region" description="Helical" evidence="10">
    <location>
        <begin position="242"/>
        <end position="259"/>
    </location>
</feature>
<dbReference type="NCBIfam" id="TIGR00966">
    <property type="entry name" value="transloc_SecF"/>
    <property type="match status" value="1"/>
</dbReference>
<dbReference type="PANTHER" id="PTHR30081">
    <property type="entry name" value="PROTEIN-EXPORT MEMBRANE PROTEIN SEC"/>
    <property type="match status" value="1"/>
</dbReference>
<keyword evidence="8 10" id="KW-0811">Translocation</keyword>
<proteinExistence type="inferred from homology"/>
<feature type="transmembrane region" description="Helical" evidence="10">
    <location>
        <begin position="186"/>
        <end position="207"/>
    </location>
</feature>
<keyword evidence="6 10" id="KW-0653">Protein transport</keyword>
<keyword evidence="2 10" id="KW-0813">Transport</keyword>
<evidence type="ECO:0000256" key="6">
    <source>
        <dbReference type="ARBA" id="ARBA00022927"/>
    </source>
</evidence>
<protein>
    <recommendedName>
        <fullName evidence="10">Protein-export membrane protein SecF</fullName>
    </recommendedName>
</protein>
<dbReference type="PRINTS" id="PR01755">
    <property type="entry name" value="SECFTRNLCASE"/>
</dbReference>
<keyword evidence="5 10" id="KW-0812">Transmembrane</keyword>
<dbReference type="AlphaFoldDB" id="A0A1F4XUG1"/>
<keyword evidence="7 10" id="KW-1133">Transmembrane helix</keyword>
<evidence type="ECO:0000256" key="4">
    <source>
        <dbReference type="ARBA" id="ARBA00022519"/>
    </source>
</evidence>
<evidence type="ECO:0000256" key="10">
    <source>
        <dbReference type="HAMAP-Rule" id="MF_01464"/>
    </source>
</evidence>
<evidence type="ECO:0000256" key="8">
    <source>
        <dbReference type="ARBA" id="ARBA00023010"/>
    </source>
</evidence>
<dbReference type="InterPro" id="IPR022645">
    <property type="entry name" value="SecD/SecF_bac"/>
</dbReference>